<dbReference type="Gene3D" id="3.40.50.10140">
    <property type="entry name" value="Toll/interleukin-1 receptor homology (TIR) domain"/>
    <property type="match status" value="1"/>
</dbReference>
<accession>A0A6P1M784</accession>
<protein>
    <submittedName>
        <fullName evidence="2">TIR domain-containing protein</fullName>
    </submittedName>
</protein>
<keyword evidence="3" id="KW-1185">Reference proteome</keyword>
<evidence type="ECO:0000313" key="2">
    <source>
        <dbReference type="EMBL" id="QHI68048.1"/>
    </source>
</evidence>
<reference evidence="2 3" key="1">
    <citation type="submission" date="2020-01" db="EMBL/GenBank/DDBJ databases">
        <title>Ponticoccus aerotolerans gen. nov., sp. nov., an anaerobic bacterium and proposal of Ponticoccusceae fam. nov., Ponticoccusles ord. nov. and Ponticoccuse classis nov. in the phylum Kiritimatiellaeota.</title>
        <authorList>
            <person name="Zhou L.Y."/>
            <person name="Du Z.J."/>
        </authorList>
    </citation>
    <scope>NUCLEOTIDE SEQUENCE [LARGE SCALE GENOMIC DNA]</scope>
    <source>
        <strain evidence="2 3">S-5007</strain>
    </source>
</reference>
<dbReference type="Proteomes" id="UP000464954">
    <property type="component" value="Chromosome"/>
</dbReference>
<sequence length="315" mass="35591">MAEVFFSYTHRDETMRDELEVHLTMLKRQGLIEAWHDRRIGAGNEFDRTISAHLESADIILLLVSPHFLASEYCYEREMARAMERHEAGETRVVPVILEPCDWHPAPFGKLLAVPIDGKPVSKFVNQNDGLLEVAQAVRSAIEEMSPASPSSTVEIMEAAEPIPAVGTNVDRSSNLRLKKTFTDQERDEFLESTFEYITRYFENSLEELRARNSEISTRFKRIDAIRFTSIIYMGGQSASECTVRLGGLFGNGISYSSDANADNNSCNDSMSIAEDGYSLFMKPMGMTTFGHQNELLSPEGAAEYFWNIFIERLQ</sequence>
<dbReference type="RefSeq" id="WP_160626082.1">
    <property type="nucleotide sequence ID" value="NZ_CP047593.1"/>
</dbReference>
<organism evidence="2 3">
    <name type="scientific">Tichowtungia aerotolerans</name>
    <dbReference type="NCBI Taxonomy" id="2697043"/>
    <lineage>
        <taxon>Bacteria</taxon>
        <taxon>Pseudomonadati</taxon>
        <taxon>Kiritimatiellota</taxon>
        <taxon>Tichowtungiia</taxon>
        <taxon>Tichowtungiales</taxon>
        <taxon>Tichowtungiaceae</taxon>
        <taxon>Tichowtungia</taxon>
    </lineage>
</organism>
<evidence type="ECO:0000313" key="3">
    <source>
        <dbReference type="Proteomes" id="UP000464954"/>
    </source>
</evidence>
<dbReference type="PROSITE" id="PS50104">
    <property type="entry name" value="TIR"/>
    <property type="match status" value="1"/>
</dbReference>
<dbReference type="SUPFAM" id="SSF52200">
    <property type="entry name" value="Toll/Interleukin receptor TIR domain"/>
    <property type="match status" value="1"/>
</dbReference>
<evidence type="ECO:0000259" key="1">
    <source>
        <dbReference type="PROSITE" id="PS50104"/>
    </source>
</evidence>
<feature type="domain" description="TIR" evidence="1">
    <location>
        <begin position="1"/>
        <end position="142"/>
    </location>
</feature>
<dbReference type="AlphaFoldDB" id="A0A6P1M784"/>
<dbReference type="EMBL" id="CP047593">
    <property type="protein sequence ID" value="QHI68048.1"/>
    <property type="molecule type" value="Genomic_DNA"/>
</dbReference>
<gene>
    <name evidence="2" type="ORF">GT409_00800</name>
</gene>
<name>A0A6P1M784_9BACT</name>
<dbReference type="InterPro" id="IPR035897">
    <property type="entry name" value="Toll_tir_struct_dom_sf"/>
</dbReference>
<dbReference type="Pfam" id="PF13676">
    <property type="entry name" value="TIR_2"/>
    <property type="match status" value="1"/>
</dbReference>
<dbReference type="KEGG" id="taer:GT409_00800"/>
<dbReference type="InterPro" id="IPR000157">
    <property type="entry name" value="TIR_dom"/>
</dbReference>
<proteinExistence type="predicted"/>
<dbReference type="GO" id="GO:0007165">
    <property type="term" value="P:signal transduction"/>
    <property type="evidence" value="ECO:0007669"/>
    <property type="project" value="InterPro"/>
</dbReference>
<dbReference type="SMART" id="SM00255">
    <property type="entry name" value="TIR"/>
    <property type="match status" value="1"/>
</dbReference>